<organism evidence="10 11">
    <name type="scientific">Streptococcus sanguinis</name>
    <dbReference type="NCBI Taxonomy" id="1305"/>
    <lineage>
        <taxon>Bacteria</taxon>
        <taxon>Bacillati</taxon>
        <taxon>Bacillota</taxon>
        <taxon>Bacilli</taxon>
        <taxon>Lactobacillales</taxon>
        <taxon>Streptococcaceae</taxon>
        <taxon>Streptococcus</taxon>
    </lineage>
</organism>
<comment type="similarity">
    <text evidence="2">Belongs to the ABC transporter superfamily.</text>
</comment>
<proteinExistence type="inferred from homology"/>
<evidence type="ECO:0000256" key="1">
    <source>
        <dbReference type="ARBA" id="ARBA00004202"/>
    </source>
</evidence>
<dbReference type="InterPro" id="IPR027417">
    <property type="entry name" value="P-loop_NTPase"/>
</dbReference>
<dbReference type="SMART" id="SM00382">
    <property type="entry name" value="AAA"/>
    <property type="match status" value="1"/>
</dbReference>
<dbReference type="InterPro" id="IPR017871">
    <property type="entry name" value="ABC_transporter-like_CS"/>
</dbReference>
<evidence type="ECO:0000256" key="8">
    <source>
        <dbReference type="ARBA" id="ARBA00023136"/>
    </source>
</evidence>
<evidence type="ECO:0000256" key="3">
    <source>
        <dbReference type="ARBA" id="ARBA00022448"/>
    </source>
</evidence>
<evidence type="ECO:0000256" key="7">
    <source>
        <dbReference type="ARBA" id="ARBA00022967"/>
    </source>
</evidence>
<evidence type="ECO:0000256" key="5">
    <source>
        <dbReference type="ARBA" id="ARBA00022741"/>
    </source>
</evidence>
<dbReference type="FunFam" id="3.40.50.300:FF:000224">
    <property type="entry name" value="Energy-coupling factor transporter ATP-binding protein EcfA"/>
    <property type="match status" value="1"/>
</dbReference>
<keyword evidence="3" id="KW-0813">Transport</keyword>
<dbReference type="NCBIfam" id="NF010167">
    <property type="entry name" value="PRK13648.1"/>
    <property type="match status" value="1"/>
</dbReference>
<dbReference type="PANTHER" id="PTHR43553:SF24">
    <property type="entry name" value="ENERGY-COUPLING FACTOR TRANSPORTER ATP-BINDING PROTEIN ECFA1"/>
    <property type="match status" value="1"/>
</dbReference>
<evidence type="ECO:0000256" key="6">
    <source>
        <dbReference type="ARBA" id="ARBA00022840"/>
    </source>
</evidence>
<dbReference type="NCBIfam" id="NF010156">
    <property type="entry name" value="PRK13635.1"/>
    <property type="match status" value="1"/>
</dbReference>
<dbReference type="GO" id="GO:0005524">
    <property type="term" value="F:ATP binding"/>
    <property type="evidence" value="ECO:0007669"/>
    <property type="project" value="UniProtKB-KW"/>
</dbReference>
<keyword evidence="8" id="KW-0472">Membrane</keyword>
<gene>
    <name evidence="10" type="ORF">FKX92_10565</name>
</gene>
<dbReference type="EMBL" id="VIBR01000005">
    <property type="protein sequence ID" value="KAA0114764.1"/>
    <property type="molecule type" value="Genomic_DNA"/>
</dbReference>
<dbReference type="GO" id="GO:0043190">
    <property type="term" value="C:ATP-binding cassette (ABC) transporter complex"/>
    <property type="evidence" value="ECO:0007669"/>
    <property type="project" value="TreeGrafter"/>
</dbReference>
<dbReference type="SUPFAM" id="SSF52540">
    <property type="entry name" value="P-loop containing nucleoside triphosphate hydrolases"/>
    <property type="match status" value="1"/>
</dbReference>
<dbReference type="Proteomes" id="UP000324105">
    <property type="component" value="Unassembled WGS sequence"/>
</dbReference>
<dbReference type="InterPro" id="IPR003593">
    <property type="entry name" value="AAA+_ATPase"/>
</dbReference>
<dbReference type="PANTHER" id="PTHR43553">
    <property type="entry name" value="HEAVY METAL TRANSPORTER"/>
    <property type="match status" value="1"/>
</dbReference>
<dbReference type="InterPro" id="IPR050095">
    <property type="entry name" value="ECF_ABC_transporter_ATP-bd"/>
</dbReference>
<dbReference type="GO" id="GO:0032217">
    <property type="term" value="F:riboflavin transmembrane transporter activity"/>
    <property type="evidence" value="ECO:0007669"/>
    <property type="project" value="UniProtKB-ARBA"/>
</dbReference>
<evidence type="ECO:0000256" key="2">
    <source>
        <dbReference type="ARBA" id="ARBA00005417"/>
    </source>
</evidence>
<evidence type="ECO:0000256" key="4">
    <source>
        <dbReference type="ARBA" id="ARBA00022475"/>
    </source>
</evidence>
<keyword evidence="4" id="KW-1003">Cell membrane</keyword>
<reference evidence="10 11" key="1">
    <citation type="submission" date="2019-06" db="EMBL/GenBank/DDBJ databases">
        <title>Genome sequence and analysis of a MDR-Streptococcus sanguis isolated from throat swab of children with scarlet fever from Hangzhou,China.</title>
        <authorList>
            <person name="Huang Y."/>
            <person name="Xie L."/>
            <person name="Liu W."/>
        </authorList>
    </citation>
    <scope>NUCLEOTIDE SEQUENCE [LARGE SCALE GENOMIC DNA]</scope>
    <source>
        <strain evidence="10 11">S28</strain>
    </source>
</reference>
<keyword evidence="5" id="KW-0547">Nucleotide-binding</keyword>
<dbReference type="GO" id="GO:0042626">
    <property type="term" value="F:ATPase-coupled transmembrane transporter activity"/>
    <property type="evidence" value="ECO:0007669"/>
    <property type="project" value="TreeGrafter"/>
</dbReference>
<dbReference type="Gene3D" id="3.40.50.300">
    <property type="entry name" value="P-loop containing nucleotide triphosphate hydrolases"/>
    <property type="match status" value="1"/>
</dbReference>
<dbReference type="PROSITE" id="PS50893">
    <property type="entry name" value="ABC_TRANSPORTER_2"/>
    <property type="match status" value="1"/>
</dbReference>
<evidence type="ECO:0000313" key="11">
    <source>
        <dbReference type="Proteomes" id="UP000324105"/>
    </source>
</evidence>
<dbReference type="InterPro" id="IPR015856">
    <property type="entry name" value="ABC_transpr_CbiO/EcfA_su"/>
</dbReference>
<sequence>MTTSREVPISLKIPLNNMENIIEVRNLKYKYDSESENYTLNDVSFQVKKGEWLSIVGHNGSGKSTTVRLIDGLLEAESGDIIISGDKLTAENVWEKRRQIGMVFQNPDNQFVGATVEDDVAFGLENQGLDYDLMVERVQQALELVGMQDFKEREPARLSGGQKQRVAVAGVVALRPDIIILDEATSMLDPEGRLDLIQTVKKIKDSNQLTVISITHDLDEIALSDRVLVMKEGQVESTATPRELFSREDLEELGLDQPFVNQVKTALRQSGIPLPDSYLTEKELQDQLWALLSKM</sequence>
<dbReference type="PROSITE" id="PS00211">
    <property type="entry name" value="ABC_TRANSPORTER_1"/>
    <property type="match status" value="1"/>
</dbReference>
<name>A0A5A7ZC89_STRSA</name>
<dbReference type="GO" id="GO:0016887">
    <property type="term" value="F:ATP hydrolysis activity"/>
    <property type="evidence" value="ECO:0007669"/>
    <property type="project" value="InterPro"/>
</dbReference>
<accession>A0A5A7ZC89</accession>
<evidence type="ECO:0000259" key="9">
    <source>
        <dbReference type="PROSITE" id="PS50893"/>
    </source>
</evidence>
<keyword evidence="6" id="KW-0067">ATP-binding</keyword>
<dbReference type="AlphaFoldDB" id="A0A5A7ZC89"/>
<dbReference type="CDD" id="cd03225">
    <property type="entry name" value="ABC_cobalt_CbiO_domain1"/>
    <property type="match status" value="1"/>
</dbReference>
<comment type="subcellular location">
    <subcellularLocation>
        <location evidence="1">Cell membrane</location>
        <topology evidence="1">Peripheral membrane protein</topology>
    </subcellularLocation>
</comment>
<dbReference type="Pfam" id="PF00005">
    <property type="entry name" value="ABC_tran"/>
    <property type="match status" value="1"/>
</dbReference>
<dbReference type="NCBIfam" id="TIGR04520">
    <property type="entry name" value="ECF_ATPase_1"/>
    <property type="match status" value="1"/>
</dbReference>
<protein>
    <submittedName>
        <fullName evidence="10">Energy-coupling factor transporter ATPase</fullName>
    </submittedName>
</protein>
<feature type="domain" description="ABC transporter" evidence="9">
    <location>
        <begin position="22"/>
        <end position="257"/>
    </location>
</feature>
<keyword evidence="7" id="KW-1278">Translocase</keyword>
<evidence type="ECO:0000313" key="10">
    <source>
        <dbReference type="EMBL" id="KAA0114764.1"/>
    </source>
</evidence>
<dbReference type="InterPro" id="IPR030947">
    <property type="entry name" value="EcfA_1"/>
</dbReference>
<dbReference type="InterPro" id="IPR003439">
    <property type="entry name" value="ABC_transporter-like_ATP-bd"/>
</dbReference>
<comment type="caution">
    <text evidence="10">The sequence shown here is derived from an EMBL/GenBank/DDBJ whole genome shotgun (WGS) entry which is preliminary data.</text>
</comment>